<sequence length="626" mass="71760">MQPSKLQDHLRRCHPDKTEKDLKYFQTLKDKFQKRPTLDRMFASTSQRNDDGLRASYNISLLIAKSGKPHTIGEKLILPAVEEVLKTVLHKPASDIIKRIPLSNNTVERRIDEMGSDIESFLCNYLQTTHFSIQLDESTLADNAALLLAYVRFIMNQEIFARTLITDTKGESIFHVLKDYFIEKAIPLSNIISVATDGAPAMTILEFVDTKDKILKENLMKRKTDIAYLTDVFTKFNMVNLQLQDDSLNLIKTKSILSAFLARVKLMKQNIGRGEFSQFPNLSQTSCQEADVSTYVQHLNALYSDFESRFEDILTIVIPPWIINPYGDIEETNVIIQEELAELSTNEELKVQFKNGYQQFWMQNNIPVTYPKKPTLDRMFASTSQRNDDGLRASYNISLLIAKSGEPHTIGEKLILPAVEEVLKTVLHKPASDIIKRIPLSNNTVERRIDEMSSDIESFLCNYLKTTHFSIQLDESTLPDDAALLLAYVRFIMNQEIYEEQLFARTLITDTKDFESRFEDILTMVIPPWIINPYGDIEETNAIIQEELTELSTNEELKVQFKNGYQQFWLQNNIPVTYPNFSGGLNPENPLATPMTKLKTVNVIDQLKIRTTFCCVYTKPKLNSNS</sequence>
<dbReference type="Proteomes" id="UP001152888">
    <property type="component" value="Unassembled WGS sequence"/>
</dbReference>
<gene>
    <name evidence="1" type="ORF">ACAOBT_LOCUS25197</name>
</gene>
<dbReference type="PANTHER" id="PTHR45913:SF22">
    <property type="entry name" value="SCAN BOX DOMAIN-CONTAINING PROTEIN"/>
    <property type="match status" value="1"/>
</dbReference>
<comment type="caution">
    <text evidence="1">The sequence shown here is derived from an EMBL/GenBank/DDBJ whole genome shotgun (WGS) entry which is preliminary data.</text>
</comment>
<keyword evidence="2" id="KW-1185">Reference proteome</keyword>
<evidence type="ECO:0008006" key="3">
    <source>
        <dbReference type="Google" id="ProtNLM"/>
    </source>
</evidence>
<dbReference type="PANTHER" id="PTHR45913">
    <property type="entry name" value="EPM2A-INTERACTING PROTEIN 1"/>
    <property type="match status" value="1"/>
</dbReference>
<evidence type="ECO:0000313" key="1">
    <source>
        <dbReference type="EMBL" id="CAH1999833.1"/>
    </source>
</evidence>
<protein>
    <recommendedName>
        <fullName evidence="3">SCAN domain-containing protein 3</fullName>
    </recommendedName>
</protein>
<dbReference type="EMBL" id="CAKOFQ010007380">
    <property type="protein sequence ID" value="CAH1999833.1"/>
    <property type="molecule type" value="Genomic_DNA"/>
</dbReference>
<proteinExistence type="predicted"/>
<evidence type="ECO:0000313" key="2">
    <source>
        <dbReference type="Proteomes" id="UP001152888"/>
    </source>
</evidence>
<dbReference type="AlphaFoldDB" id="A0A9P0LUL5"/>
<organism evidence="1 2">
    <name type="scientific">Acanthoscelides obtectus</name>
    <name type="common">Bean weevil</name>
    <name type="synonym">Bruchus obtectus</name>
    <dbReference type="NCBI Taxonomy" id="200917"/>
    <lineage>
        <taxon>Eukaryota</taxon>
        <taxon>Metazoa</taxon>
        <taxon>Ecdysozoa</taxon>
        <taxon>Arthropoda</taxon>
        <taxon>Hexapoda</taxon>
        <taxon>Insecta</taxon>
        <taxon>Pterygota</taxon>
        <taxon>Neoptera</taxon>
        <taxon>Endopterygota</taxon>
        <taxon>Coleoptera</taxon>
        <taxon>Polyphaga</taxon>
        <taxon>Cucujiformia</taxon>
        <taxon>Chrysomeloidea</taxon>
        <taxon>Chrysomelidae</taxon>
        <taxon>Bruchinae</taxon>
        <taxon>Bruchini</taxon>
        <taxon>Acanthoscelides</taxon>
    </lineage>
</organism>
<name>A0A9P0LUL5_ACAOB</name>
<reference evidence="1" key="1">
    <citation type="submission" date="2022-03" db="EMBL/GenBank/DDBJ databases">
        <authorList>
            <person name="Sayadi A."/>
        </authorList>
    </citation>
    <scope>NUCLEOTIDE SEQUENCE</scope>
</reference>
<accession>A0A9P0LUL5</accession>